<dbReference type="InterPro" id="IPR019619">
    <property type="entry name" value="DUF2490"/>
</dbReference>
<dbReference type="EMBL" id="BAABBR010000001">
    <property type="protein sequence ID" value="GAA4032740.1"/>
    <property type="molecule type" value="Genomic_DNA"/>
</dbReference>
<keyword evidence="1" id="KW-0732">Signal</keyword>
<feature type="chain" id="PRO_5047476820" evidence="1">
    <location>
        <begin position="39"/>
        <end position="234"/>
    </location>
</feature>
<gene>
    <name evidence="2" type="ORF">GCM10022281_10510</name>
</gene>
<accession>A0ABP7TY06</accession>
<organism evidence="2 3">
    <name type="scientific">Sphingomonas rosea</name>
    <dbReference type="NCBI Taxonomy" id="335605"/>
    <lineage>
        <taxon>Bacteria</taxon>
        <taxon>Pseudomonadati</taxon>
        <taxon>Pseudomonadota</taxon>
        <taxon>Alphaproteobacteria</taxon>
        <taxon>Sphingomonadales</taxon>
        <taxon>Sphingomonadaceae</taxon>
        <taxon>Sphingomonas</taxon>
    </lineage>
</organism>
<sequence>MMMGRRRAAWPRKDGDTIMKTTIFAGALALLTATPALAADDQLEWWSDLTLSHDLDKKTFVEFQTQQRFRESPAGDSHIYRIWLGRKISKATSLSLGLHRSKEGADLETRIIEQASYTLDSKLGLKGRTRLEQRMIDGRDRTGWRLRQRIGVAIPLTDKPKDWALAANAEGFFTLRATSATGDTGLTGLRTFVGFQKTFGKMDLGVGYTRQQSIRKNRPDVVGHAPTLNLTFKL</sequence>
<dbReference type="Proteomes" id="UP001424459">
    <property type="component" value="Unassembled WGS sequence"/>
</dbReference>
<keyword evidence="3" id="KW-1185">Reference proteome</keyword>
<evidence type="ECO:0000256" key="1">
    <source>
        <dbReference type="SAM" id="SignalP"/>
    </source>
</evidence>
<reference evidence="3" key="1">
    <citation type="journal article" date="2019" name="Int. J. Syst. Evol. Microbiol.">
        <title>The Global Catalogue of Microorganisms (GCM) 10K type strain sequencing project: providing services to taxonomists for standard genome sequencing and annotation.</title>
        <authorList>
            <consortium name="The Broad Institute Genomics Platform"/>
            <consortium name="The Broad Institute Genome Sequencing Center for Infectious Disease"/>
            <person name="Wu L."/>
            <person name="Ma J."/>
        </authorList>
    </citation>
    <scope>NUCLEOTIDE SEQUENCE [LARGE SCALE GENOMIC DNA]</scope>
    <source>
        <strain evidence="3">JCM 17564</strain>
    </source>
</reference>
<evidence type="ECO:0000313" key="3">
    <source>
        <dbReference type="Proteomes" id="UP001424459"/>
    </source>
</evidence>
<evidence type="ECO:0000313" key="2">
    <source>
        <dbReference type="EMBL" id="GAA4032740.1"/>
    </source>
</evidence>
<dbReference type="Pfam" id="PF10677">
    <property type="entry name" value="DUF2490"/>
    <property type="match status" value="1"/>
</dbReference>
<proteinExistence type="predicted"/>
<protein>
    <submittedName>
        <fullName evidence="2">DUF2490 domain-containing protein</fullName>
    </submittedName>
</protein>
<feature type="signal peptide" evidence="1">
    <location>
        <begin position="1"/>
        <end position="38"/>
    </location>
</feature>
<name>A0ABP7TY06_9SPHN</name>
<comment type="caution">
    <text evidence="2">The sequence shown here is derived from an EMBL/GenBank/DDBJ whole genome shotgun (WGS) entry which is preliminary data.</text>
</comment>